<gene>
    <name evidence="1" type="ORF">JOF29_004762</name>
</gene>
<reference evidence="1 2" key="1">
    <citation type="submission" date="2021-03" db="EMBL/GenBank/DDBJ databases">
        <title>Sequencing the genomes of 1000 actinobacteria strains.</title>
        <authorList>
            <person name="Klenk H.-P."/>
        </authorList>
    </citation>
    <scope>NUCLEOTIDE SEQUENCE [LARGE SCALE GENOMIC DNA]</scope>
    <source>
        <strain evidence="1 2">DSM 18824</strain>
    </source>
</reference>
<proteinExistence type="predicted"/>
<dbReference type="Proteomes" id="UP000755585">
    <property type="component" value="Unassembled WGS sequence"/>
</dbReference>
<protein>
    <submittedName>
        <fullName evidence="1">IS5 family transposase</fullName>
    </submittedName>
</protein>
<dbReference type="EMBL" id="JAGINT010000002">
    <property type="protein sequence ID" value="MBP2353652.1"/>
    <property type="molecule type" value="Genomic_DNA"/>
</dbReference>
<sequence length="83" mass="9391">MVNKIGSRQLATIPELHHLSLPGATHHRIYSTLCVLAFLLNRIGQDDWDSEVRELITVELSACGRSLSEMGFPAGWEQCWPWT</sequence>
<dbReference type="RefSeq" id="WP_245359383.1">
    <property type="nucleotide sequence ID" value="NZ_BAAAVU010000001.1"/>
</dbReference>
<organism evidence="1 2">
    <name type="scientific">Kribbella aluminosa</name>
    <dbReference type="NCBI Taxonomy" id="416017"/>
    <lineage>
        <taxon>Bacteria</taxon>
        <taxon>Bacillati</taxon>
        <taxon>Actinomycetota</taxon>
        <taxon>Actinomycetes</taxon>
        <taxon>Propionibacteriales</taxon>
        <taxon>Kribbellaceae</taxon>
        <taxon>Kribbella</taxon>
    </lineage>
</organism>
<name>A0ABS4UPT6_9ACTN</name>
<accession>A0ABS4UPT6</accession>
<keyword evidence="2" id="KW-1185">Reference proteome</keyword>
<evidence type="ECO:0000313" key="2">
    <source>
        <dbReference type="Proteomes" id="UP000755585"/>
    </source>
</evidence>
<evidence type="ECO:0000313" key="1">
    <source>
        <dbReference type="EMBL" id="MBP2353652.1"/>
    </source>
</evidence>
<comment type="caution">
    <text evidence="1">The sequence shown here is derived from an EMBL/GenBank/DDBJ whole genome shotgun (WGS) entry which is preliminary data.</text>
</comment>